<feature type="disulfide bond" evidence="8">
    <location>
        <begin position="702"/>
        <end position="711"/>
    </location>
</feature>
<dbReference type="SMART" id="SM00181">
    <property type="entry name" value="EGF"/>
    <property type="match status" value="4"/>
</dbReference>
<dbReference type="SMART" id="SM00282">
    <property type="entry name" value="LamG"/>
    <property type="match status" value="3"/>
</dbReference>
<feature type="domain" description="Laminin G" evidence="10">
    <location>
        <begin position="1381"/>
        <end position="1558"/>
    </location>
</feature>
<dbReference type="PROSITE" id="PS50026">
    <property type="entry name" value="EGF_3"/>
    <property type="match status" value="1"/>
</dbReference>
<keyword evidence="9" id="KW-1133">Transmembrane helix</keyword>
<dbReference type="PROSITE" id="PS50025">
    <property type="entry name" value="LAM_G_DOMAIN"/>
    <property type="match status" value="3"/>
</dbReference>
<dbReference type="Proteomes" id="UP000663844">
    <property type="component" value="Unassembled WGS sequence"/>
</dbReference>
<dbReference type="SMART" id="SM00274">
    <property type="entry name" value="FOLN"/>
    <property type="match status" value="3"/>
</dbReference>
<feature type="domain" description="Laminin EGF-like" evidence="12">
    <location>
        <begin position="627"/>
        <end position="680"/>
    </location>
</feature>
<dbReference type="InterPro" id="IPR050372">
    <property type="entry name" value="Neurexin-related_CASP"/>
</dbReference>
<feature type="domain" description="Kazal-like" evidence="13">
    <location>
        <begin position="214"/>
        <end position="268"/>
    </location>
</feature>
<feature type="domain" description="Kazal-like" evidence="13">
    <location>
        <begin position="761"/>
        <end position="812"/>
    </location>
</feature>
<keyword evidence="1" id="KW-0677">Repeat</keyword>
<dbReference type="InterPro" id="IPR000742">
    <property type="entry name" value="EGF"/>
</dbReference>
<keyword evidence="5 8" id="KW-0424">Laminin EGF-like domain</keyword>
<comment type="caution">
    <text evidence="14">The sequence shown here is derived from an EMBL/GenBank/DDBJ whole genome shotgun (WGS) entry which is preliminary data.</text>
</comment>
<feature type="disulfide bond" evidence="8">
    <location>
        <begin position="683"/>
        <end position="700"/>
    </location>
</feature>
<evidence type="ECO:0000256" key="7">
    <source>
        <dbReference type="PROSITE-ProRule" id="PRU00122"/>
    </source>
</evidence>
<sequence>MNKSSGVSVDQSHHNNKRRKFLYIILIFVGIIILLASLFLIAIIYSKVKPRTQKKSGTVFDSNFTDVYSNRSEQACLYGYSECRYNATCTEQNECRCIFSCSDNRQSIEHTNKCRLAQDICKSYYEKKDLTCSSKICSHGAKCVINDNGLPRCDCPNNCNEYIQTISSDGLVCGNDHETYETICDLNKRACQIQQNLYPAYLGRCQNCQNSSCISNNQKCDPYIDCSSEYLPLCANNLHNYSNECEMHKYACQSNINLTKLHDRICYPDEEQQLRRACETINCLNGKTCMIENGMGVCRCLFNCSSEKNQICASNSLLYQNLCEMKRDGCTRDENLTPINTSYCLSICDKIYCPYGQCKHQSTDQIECVCKQCSTKYSEHEKICGDNGFTYPTQCLLEYDACKKQIDIKPKHMGRCNNCQNIICPYHGYCQSEQGNYTCKCLTKANCSTIRNNNSQPICGSNRELFYSQCEMDIRSCELNTHIYTISPQDCIPDKDQPEYTSECGYDELLIDLKTNHYIECGTSKQCPINSYCSKQTNRCCIKIINAILPYRKCLSDEYCGRNMICSYGLCQCARNDMIPARKKRECIVLPSYISSNSTCSTSPYGCCRDKVTISPTFDRHGCPEYCNCHPTGSLRSSCDPKTGSCYCRPAVDGSHCSYCESEYWAFSRILTHNNTGCTPCGCHPYGSIRKDCSQDTGQCLCHSYTTGRQCDKCIDLSLTLTDGGCVNLNKNRRRRQRTCQDLICRFDGICQLSNDHPYCACDHMICTDNEQYPMDICASDGRTYKSKCDIKRQQCLKQYEIIFMYAGVCYGDEDLQLEENIIFEEELSTIPIDSKRCISNIDCGENMVCLSEFCECAKQKYQRIPGPRCIMPKLMSIDSNKTINFIRRTSNDVCIQGNQCKNHGICQDQSNGSYVCLCTYGWTGTHCNEKIQINFPHFNRQSYFELNSLTLIKYIELIFATEHTSGLLLYSNDKLKEFHFIVSIRNQIIDITIRSLRFISTIQLSNKINLNTYVRLQIYILYNEIQVKIDNGTILSRLLSFDILLKDRLYLGGLPAALQSVYQQYNVDDGFQGCIHEFSINGKQIMFNNSQLITQNINECTMNPCRSIKCQHENRCLPVTNNDMNNYKCLDNNYLLIDRCLMKPCMINQQCIHVYPNDYQCICLNCSSDNQYIAEFHSNSYIKYVPFEPLENTGKFKIELWFLTENSSGLLFYSEHINSKKGHMKLYIQRRMLIFNMIIGSKSILLSSRYPIELKTWHQCIIEIYGQKITFIVNQESPVISYELFSSNILWPRSFTFIGNLPNQYRSTNSHIIEGFQGAIQKIILNNHSMNDIRHNAVELFNLSEYYGYPCQSNPCPSNQQCYQRESNNYTCIEQSKHHDASLELDGTVNVIYSYTPLNLNRNYFDLLLKTKHSSGLIFYIGETSISFFSKYISLILVNGFLQFETKIDINSSVVVVKSRIRIDDGRWHRVEIERFRRRIIMKLDDSHRYQTVLLSKETEFYPNPSYIYIGGYNRLCNYDEQHCRSYRGCLNNITIDHNYLSLIKGDINQHRLLKPCSSNLTK</sequence>
<dbReference type="PROSITE" id="PS01248">
    <property type="entry name" value="EGF_LAM_1"/>
    <property type="match status" value="1"/>
</dbReference>
<organism evidence="14 15">
    <name type="scientific">Adineta steineri</name>
    <dbReference type="NCBI Taxonomy" id="433720"/>
    <lineage>
        <taxon>Eukaryota</taxon>
        <taxon>Metazoa</taxon>
        <taxon>Spiralia</taxon>
        <taxon>Gnathifera</taxon>
        <taxon>Rotifera</taxon>
        <taxon>Eurotatoria</taxon>
        <taxon>Bdelloidea</taxon>
        <taxon>Adinetida</taxon>
        <taxon>Adinetidae</taxon>
        <taxon>Adineta</taxon>
    </lineage>
</organism>
<dbReference type="CDD" id="cd00104">
    <property type="entry name" value="KAZAL_FS"/>
    <property type="match status" value="3"/>
</dbReference>
<dbReference type="SUPFAM" id="SSF100895">
    <property type="entry name" value="Kazal-type serine protease inhibitors"/>
    <property type="match status" value="6"/>
</dbReference>
<feature type="disulfide bond" evidence="8">
    <location>
        <begin position="681"/>
        <end position="693"/>
    </location>
</feature>
<dbReference type="CDD" id="cd00054">
    <property type="entry name" value="EGF_CA"/>
    <property type="match status" value="1"/>
</dbReference>
<dbReference type="Pfam" id="PF02210">
    <property type="entry name" value="Laminin_G_2"/>
    <property type="match status" value="3"/>
</dbReference>
<dbReference type="Gene3D" id="3.30.60.30">
    <property type="match status" value="6"/>
</dbReference>
<dbReference type="PANTHER" id="PTHR15036:SF85">
    <property type="entry name" value="SP2353, ISOFORM A"/>
    <property type="match status" value="1"/>
</dbReference>
<keyword evidence="9" id="KW-0472">Membrane</keyword>
<name>A0A818HQD2_9BILA</name>
<dbReference type="GO" id="GO:0005576">
    <property type="term" value="C:extracellular region"/>
    <property type="evidence" value="ECO:0007669"/>
    <property type="project" value="UniProtKB-ARBA"/>
</dbReference>
<dbReference type="Gene3D" id="2.10.25.10">
    <property type="entry name" value="Laminin"/>
    <property type="match status" value="3"/>
</dbReference>
<evidence type="ECO:0000256" key="5">
    <source>
        <dbReference type="ARBA" id="ARBA00023292"/>
    </source>
</evidence>
<dbReference type="PANTHER" id="PTHR15036">
    <property type="entry name" value="PIKACHURIN-LIKE PROTEIN"/>
    <property type="match status" value="1"/>
</dbReference>
<reference evidence="14" key="1">
    <citation type="submission" date="2021-02" db="EMBL/GenBank/DDBJ databases">
        <authorList>
            <person name="Nowell W R."/>
        </authorList>
    </citation>
    <scope>NUCLEOTIDE SEQUENCE</scope>
</reference>
<dbReference type="InterPro" id="IPR002350">
    <property type="entry name" value="Kazal_dom"/>
</dbReference>
<feature type="disulfide bond" evidence="8">
    <location>
        <begin position="648"/>
        <end position="657"/>
    </location>
</feature>
<dbReference type="PROSITE" id="PS00022">
    <property type="entry name" value="EGF_1"/>
    <property type="match status" value="1"/>
</dbReference>
<keyword evidence="3 6" id="KW-1015">Disulfide bond</keyword>
<feature type="disulfide bond" evidence="8">
    <location>
        <begin position="629"/>
        <end position="646"/>
    </location>
</feature>
<dbReference type="CDD" id="cd00110">
    <property type="entry name" value="LamG"/>
    <property type="match status" value="3"/>
</dbReference>
<evidence type="ECO:0000256" key="6">
    <source>
        <dbReference type="PROSITE-ProRule" id="PRU00076"/>
    </source>
</evidence>
<evidence type="ECO:0000256" key="1">
    <source>
        <dbReference type="ARBA" id="ARBA00022737"/>
    </source>
</evidence>
<feature type="domain" description="Laminin EGF-like" evidence="12">
    <location>
        <begin position="681"/>
        <end position="728"/>
    </location>
</feature>
<feature type="disulfide bond" evidence="6">
    <location>
        <begin position="919"/>
        <end position="928"/>
    </location>
</feature>
<feature type="transmembrane region" description="Helical" evidence="9">
    <location>
        <begin position="21"/>
        <end position="45"/>
    </location>
</feature>
<dbReference type="PROSITE" id="PS01186">
    <property type="entry name" value="EGF_2"/>
    <property type="match status" value="1"/>
</dbReference>
<proteinExistence type="predicted"/>
<dbReference type="SUPFAM" id="SSF57196">
    <property type="entry name" value="EGF/Laminin"/>
    <property type="match status" value="1"/>
</dbReference>
<accession>A0A818HQD2</accession>
<dbReference type="InterPro" id="IPR036058">
    <property type="entry name" value="Kazal_dom_sf"/>
</dbReference>
<feature type="domain" description="Kazal-like" evidence="13">
    <location>
        <begin position="156"/>
        <end position="207"/>
    </location>
</feature>
<keyword evidence="4" id="KW-0325">Glycoprotein</keyword>
<feature type="domain" description="Laminin G" evidence="10">
    <location>
        <begin position="934"/>
        <end position="1106"/>
    </location>
</feature>
<evidence type="ECO:0000313" key="15">
    <source>
        <dbReference type="Proteomes" id="UP000663844"/>
    </source>
</evidence>
<evidence type="ECO:0000256" key="9">
    <source>
        <dbReference type="SAM" id="Phobius"/>
    </source>
</evidence>
<evidence type="ECO:0000259" key="10">
    <source>
        <dbReference type="PROSITE" id="PS50025"/>
    </source>
</evidence>
<evidence type="ECO:0000256" key="3">
    <source>
        <dbReference type="ARBA" id="ARBA00023157"/>
    </source>
</evidence>
<dbReference type="SUPFAM" id="SSF49899">
    <property type="entry name" value="Concanavalin A-like lectins/glucanases"/>
    <property type="match status" value="3"/>
</dbReference>
<evidence type="ECO:0000256" key="4">
    <source>
        <dbReference type="ARBA" id="ARBA00023180"/>
    </source>
</evidence>
<feature type="domain" description="EGF-like" evidence="11">
    <location>
        <begin position="891"/>
        <end position="929"/>
    </location>
</feature>
<dbReference type="Gene3D" id="2.60.120.200">
    <property type="match status" value="3"/>
</dbReference>
<feature type="disulfide bond" evidence="8">
    <location>
        <begin position="627"/>
        <end position="639"/>
    </location>
</feature>
<dbReference type="Pfam" id="PF07648">
    <property type="entry name" value="Kazal_2"/>
    <property type="match status" value="6"/>
</dbReference>
<feature type="disulfide bond" evidence="7">
    <location>
        <begin position="1531"/>
        <end position="1558"/>
    </location>
</feature>
<dbReference type="PROSITE" id="PS51465">
    <property type="entry name" value="KAZAL_2"/>
    <property type="match status" value="4"/>
</dbReference>
<dbReference type="InterPro" id="IPR001791">
    <property type="entry name" value="Laminin_G"/>
</dbReference>
<dbReference type="GO" id="GO:0016020">
    <property type="term" value="C:membrane"/>
    <property type="evidence" value="ECO:0007669"/>
    <property type="project" value="UniProtKB-SubCell"/>
</dbReference>
<dbReference type="InterPro" id="IPR002049">
    <property type="entry name" value="LE_dom"/>
</dbReference>
<dbReference type="Pfam" id="PF00053">
    <property type="entry name" value="EGF_laminin"/>
    <property type="match status" value="2"/>
</dbReference>
<dbReference type="SMART" id="SM00280">
    <property type="entry name" value="KAZAL"/>
    <property type="match status" value="6"/>
</dbReference>
<dbReference type="CDD" id="cd00055">
    <property type="entry name" value="EGF_Lam"/>
    <property type="match status" value="2"/>
</dbReference>
<dbReference type="PROSITE" id="PS50027">
    <property type="entry name" value="EGF_LAM_2"/>
    <property type="match status" value="2"/>
</dbReference>
<evidence type="ECO:0000259" key="13">
    <source>
        <dbReference type="PROSITE" id="PS51465"/>
    </source>
</evidence>
<feature type="domain" description="Laminin G" evidence="10">
    <location>
        <begin position="1172"/>
        <end position="1352"/>
    </location>
</feature>
<keyword evidence="6" id="KW-0245">EGF-like domain</keyword>
<dbReference type="InterPro" id="IPR003645">
    <property type="entry name" value="Fol_N"/>
</dbReference>
<dbReference type="SMART" id="SM00180">
    <property type="entry name" value="EGF_Lam"/>
    <property type="match status" value="2"/>
</dbReference>
<gene>
    <name evidence="14" type="ORF">OXD698_LOCUS1967</name>
</gene>
<dbReference type="InterPro" id="IPR013320">
    <property type="entry name" value="ConA-like_dom_sf"/>
</dbReference>
<comment type="caution">
    <text evidence="6">Lacks conserved residue(s) required for the propagation of feature annotation.</text>
</comment>
<evidence type="ECO:0000256" key="2">
    <source>
        <dbReference type="ARBA" id="ARBA00022782"/>
    </source>
</evidence>
<feature type="domain" description="Kazal-like" evidence="13">
    <location>
        <begin position="369"/>
        <end position="418"/>
    </location>
</feature>
<evidence type="ECO:0000259" key="12">
    <source>
        <dbReference type="PROSITE" id="PS50027"/>
    </source>
</evidence>
<dbReference type="EMBL" id="CAJOAZ010000061">
    <property type="protein sequence ID" value="CAF3512582.1"/>
    <property type="molecule type" value="Genomic_DNA"/>
</dbReference>
<protein>
    <recommendedName>
        <fullName evidence="16">Agrin</fullName>
    </recommendedName>
</protein>
<keyword evidence="2" id="KW-0221">Differentiation</keyword>
<evidence type="ECO:0000256" key="8">
    <source>
        <dbReference type="PROSITE-ProRule" id="PRU00460"/>
    </source>
</evidence>
<evidence type="ECO:0008006" key="16">
    <source>
        <dbReference type="Google" id="ProtNLM"/>
    </source>
</evidence>
<evidence type="ECO:0000313" key="14">
    <source>
        <dbReference type="EMBL" id="CAF3512582.1"/>
    </source>
</evidence>
<dbReference type="GO" id="GO:0030154">
    <property type="term" value="P:cell differentiation"/>
    <property type="evidence" value="ECO:0007669"/>
    <property type="project" value="UniProtKB-KW"/>
</dbReference>
<dbReference type="FunFam" id="2.10.25.10:FF:000011">
    <property type="entry name" value="Cadherin EGF LAG seven-pass G-type receptor"/>
    <property type="match status" value="1"/>
</dbReference>
<evidence type="ECO:0000259" key="11">
    <source>
        <dbReference type="PROSITE" id="PS50026"/>
    </source>
</evidence>
<dbReference type="PRINTS" id="PR00011">
    <property type="entry name" value="EGFLAMININ"/>
</dbReference>
<keyword evidence="9" id="KW-0812">Transmembrane</keyword>